<evidence type="ECO:0000259" key="1">
    <source>
        <dbReference type="Pfam" id="PF13981"/>
    </source>
</evidence>
<dbReference type="Gene3D" id="2.160.20.80">
    <property type="entry name" value="E3 ubiquitin-protein ligase SopA"/>
    <property type="match status" value="1"/>
</dbReference>
<keyword evidence="3" id="KW-1185">Reference proteome</keyword>
<dbReference type="EMBL" id="JAFJYC010000002">
    <property type="protein sequence ID" value="MBT9433213.1"/>
    <property type="molecule type" value="Genomic_DNA"/>
</dbReference>
<dbReference type="InterPro" id="IPR001646">
    <property type="entry name" value="5peptide_repeat"/>
</dbReference>
<evidence type="ECO:0000313" key="3">
    <source>
        <dbReference type="Proteomes" id="UP000811282"/>
    </source>
</evidence>
<accession>A0ABS5YE26</accession>
<protein>
    <submittedName>
        <fullName evidence="2">Pentapeptide repeat-containing protein</fullName>
    </submittedName>
</protein>
<dbReference type="Gene3D" id="1.25.40.300">
    <property type="entry name" value="Putative secreted effector protein"/>
    <property type="match status" value="1"/>
</dbReference>
<dbReference type="PANTHER" id="PTHR14136:SF17">
    <property type="entry name" value="BTB_POZ DOMAIN-CONTAINING PROTEIN KCTD9"/>
    <property type="match status" value="1"/>
</dbReference>
<dbReference type="Pfam" id="PF00805">
    <property type="entry name" value="Pentapeptide"/>
    <property type="match status" value="1"/>
</dbReference>
<dbReference type="PANTHER" id="PTHR14136">
    <property type="entry name" value="BTB_POZ DOMAIN-CONTAINING PROTEIN KCTD9"/>
    <property type="match status" value="1"/>
</dbReference>
<dbReference type="SUPFAM" id="SSF141571">
    <property type="entry name" value="Pentapeptide repeat-like"/>
    <property type="match status" value="1"/>
</dbReference>
<dbReference type="InterPro" id="IPR025726">
    <property type="entry name" value="SopA-like_central"/>
</dbReference>
<gene>
    <name evidence="2" type="ORF">JZM24_15795</name>
</gene>
<comment type="caution">
    <text evidence="2">The sequence shown here is derived from an EMBL/GenBank/DDBJ whole genome shotgun (WGS) entry which is preliminary data.</text>
</comment>
<organism evidence="2 3">
    <name type="scientific">Candidatus Sodalis endolongispinus</name>
    <dbReference type="NCBI Taxonomy" id="2812662"/>
    <lineage>
        <taxon>Bacteria</taxon>
        <taxon>Pseudomonadati</taxon>
        <taxon>Pseudomonadota</taxon>
        <taxon>Gammaproteobacteria</taxon>
        <taxon>Enterobacterales</taxon>
        <taxon>Bruguierivoracaceae</taxon>
        <taxon>Sodalis</taxon>
    </lineage>
</organism>
<name>A0ABS5YE26_9GAMM</name>
<reference evidence="2 3" key="1">
    <citation type="journal article" date="2021" name="Genome Biol. Evol.">
        <title>The evolution of interdependence in a four-way mealybug symbiosis.</title>
        <authorList>
            <person name="Garber A.I."/>
            <person name="Kupper M."/>
            <person name="Laetsch D.R."/>
            <person name="Weldon S.R."/>
            <person name="Ladinsky M.S."/>
            <person name="Bjorkman P.J."/>
            <person name="McCutcheon J.P."/>
        </authorList>
    </citation>
    <scope>NUCLEOTIDE SEQUENCE [LARGE SCALE GENOMIC DNA]</scope>
    <source>
        <strain evidence="2">SOD</strain>
    </source>
</reference>
<dbReference type="Proteomes" id="UP000811282">
    <property type="component" value="Unassembled WGS sequence"/>
</dbReference>
<feature type="domain" description="E3 ubiquitin ligase SopA-like central" evidence="1">
    <location>
        <begin position="141"/>
        <end position="195"/>
    </location>
</feature>
<dbReference type="InterPro" id="IPR051082">
    <property type="entry name" value="Pentapeptide-BTB/POZ_domain"/>
</dbReference>
<proteinExistence type="predicted"/>
<dbReference type="Pfam" id="PF13981">
    <property type="entry name" value="SopA"/>
    <property type="match status" value="1"/>
</dbReference>
<evidence type="ECO:0000313" key="2">
    <source>
        <dbReference type="EMBL" id="MBT9433213.1"/>
    </source>
</evidence>
<sequence length="198" mass="21732">MSQAQLGHALLNRAKFQNAYFNITNLYCAKFRYVNLSGAHLKNVDLSGACLCHANLRNADLRSANLRGTCLNNANLSGAKLNSDSLSDINFKGAIIKRAINLDLSAGWSRHAIDNYFNASDRPVGGILQAIDSINAVYQSLKVALVRQIMISLQQTTHSLTPVAPSLLNTLSSAPYYLEPDIARWLQEVCSQFIGTYN</sequence>